<organism evidence="1 2">
    <name type="scientific">Aspergillus caelatus</name>
    <dbReference type="NCBI Taxonomy" id="61420"/>
    <lineage>
        <taxon>Eukaryota</taxon>
        <taxon>Fungi</taxon>
        <taxon>Dikarya</taxon>
        <taxon>Ascomycota</taxon>
        <taxon>Pezizomycotina</taxon>
        <taxon>Eurotiomycetes</taxon>
        <taxon>Eurotiomycetidae</taxon>
        <taxon>Eurotiales</taxon>
        <taxon>Aspergillaceae</taxon>
        <taxon>Aspergillus</taxon>
        <taxon>Aspergillus subgen. Circumdati</taxon>
    </lineage>
</organism>
<dbReference type="AlphaFoldDB" id="A0A5N7AJW9"/>
<dbReference type="EMBL" id="ML737569">
    <property type="protein sequence ID" value="KAE8369993.1"/>
    <property type="molecule type" value="Genomic_DNA"/>
</dbReference>
<evidence type="ECO:0000313" key="1">
    <source>
        <dbReference type="EMBL" id="KAE8369993.1"/>
    </source>
</evidence>
<dbReference type="RefSeq" id="XP_031933074.1">
    <property type="nucleotide sequence ID" value="XM_032065040.1"/>
</dbReference>
<accession>A0A5N7AJW9</accession>
<dbReference type="Proteomes" id="UP000326268">
    <property type="component" value="Unassembled WGS sequence"/>
</dbReference>
<keyword evidence="2" id="KW-1185">Reference proteome</keyword>
<dbReference type="GeneID" id="43649486"/>
<protein>
    <submittedName>
        <fullName evidence="1">Uncharacterized protein</fullName>
    </submittedName>
</protein>
<evidence type="ECO:0000313" key="2">
    <source>
        <dbReference type="Proteomes" id="UP000326268"/>
    </source>
</evidence>
<sequence>MTAQIPCFGLSVGPLPTPCQGWEVCPCVCQNWSVGVDVDVDVYADASAIFGTKYMQCDVCQSWVISRGNFILGF</sequence>
<reference evidence="1 2" key="1">
    <citation type="submission" date="2019-04" db="EMBL/GenBank/DDBJ databases">
        <title>Friends and foes A comparative genomics studyof 23 Aspergillus species from section Flavi.</title>
        <authorList>
            <consortium name="DOE Joint Genome Institute"/>
            <person name="Kjaerbolling I."/>
            <person name="Vesth T."/>
            <person name="Frisvad J.C."/>
            <person name="Nybo J.L."/>
            <person name="Theobald S."/>
            <person name="Kildgaard S."/>
            <person name="Isbrandt T."/>
            <person name="Kuo A."/>
            <person name="Sato A."/>
            <person name="Lyhne E.K."/>
            <person name="Kogle M.E."/>
            <person name="Wiebenga A."/>
            <person name="Kun R.S."/>
            <person name="Lubbers R.J."/>
            <person name="Makela M.R."/>
            <person name="Barry K."/>
            <person name="Chovatia M."/>
            <person name="Clum A."/>
            <person name="Daum C."/>
            <person name="Haridas S."/>
            <person name="He G."/>
            <person name="LaButti K."/>
            <person name="Lipzen A."/>
            <person name="Mondo S."/>
            <person name="Riley R."/>
            <person name="Salamov A."/>
            <person name="Simmons B.A."/>
            <person name="Magnuson J.K."/>
            <person name="Henrissat B."/>
            <person name="Mortensen U.H."/>
            <person name="Larsen T.O."/>
            <person name="Devries R.P."/>
            <person name="Grigoriev I.V."/>
            <person name="Machida M."/>
            <person name="Baker S.E."/>
            <person name="Andersen M.R."/>
        </authorList>
    </citation>
    <scope>NUCLEOTIDE SEQUENCE [LARGE SCALE GENOMIC DNA]</scope>
    <source>
        <strain evidence="1 2">CBS 763.97</strain>
    </source>
</reference>
<gene>
    <name evidence="1" type="ORF">BDV27DRAFT_120188</name>
</gene>
<name>A0A5N7AJW9_9EURO</name>
<proteinExistence type="predicted"/>